<dbReference type="EMBL" id="JAMLJM010000001">
    <property type="protein sequence ID" value="MCL9808057.1"/>
    <property type="molecule type" value="Genomic_DNA"/>
</dbReference>
<proteinExistence type="predicted"/>
<comment type="caution">
    <text evidence="1">The sequence shown here is derived from an EMBL/GenBank/DDBJ whole genome shotgun (WGS) entry which is preliminary data.</text>
</comment>
<sequence length="194" mass="23288">MKRILMYFFLLSSVNLFSQNNNALKLFEINNGNSELLRNVTIKKDELLITIYYIHGFISLTELHHYIINSQNNVEKYIEKQSRDKKLVSFEQIKMTLNEKKLFLKKSNNLLKSKFITYHPKEFYYENPNNKFRCDGNSDMPTKGIIISNLDNLSNYKSYDGYQKLQFCDLIRKENLKEFLDIYKLFEFKTHNFN</sequence>
<name>A0ABT0TKS7_9FLAO</name>
<reference evidence="1 2" key="1">
    <citation type="submission" date="2022-05" db="EMBL/GenBank/DDBJ databases">
        <title>Flavobacterium sp., isolated from activated sludge.</title>
        <authorList>
            <person name="Ran Q."/>
        </authorList>
    </citation>
    <scope>NUCLEOTIDE SEQUENCE [LARGE SCALE GENOMIC DNA]</scope>
    <source>
        <strain evidence="1 2">HXWNR70</strain>
    </source>
</reference>
<keyword evidence="2" id="KW-1185">Reference proteome</keyword>
<organism evidence="1 2">
    <name type="scientific">Flavobacterium luminosum</name>
    <dbReference type="NCBI Taxonomy" id="2949086"/>
    <lineage>
        <taxon>Bacteria</taxon>
        <taxon>Pseudomonadati</taxon>
        <taxon>Bacteroidota</taxon>
        <taxon>Flavobacteriia</taxon>
        <taxon>Flavobacteriales</taxon>
        <taxon>Flavobacteriaceae</taxon>
        <taxon>Flavobacterium</taxon>
    </lineage>
</organism>
<evidence type="ECO:0000313" key="2">
    <source>
        <dbReference type="Proteomes" id="UP001317191"/>
    </source>
</evidence>
<protein>
    <submittedName>
        <fullName evidence="1">Uncharacterized protein</fullName>
    </submittedName>
</protein>
<gene>
    <name evidence="1" type="ORF">NAT50_01655</name>
</gene>
<evidence type="ECO:0000313" key="1">
    <source>
        <dbReference type="EMBL" id="MCL9808057.1"/>
    </source>
</evidence>
<dbReference type="RefSeq" id="WP_250590837.1">
    <property type="nucleotide sequence ID" value="NZ_JAMLJM010000001.1"/>
</dbReference>
<accession>A0ABT0TKS7</accession>
<dbReference type="Proteomes" id="UP001317191">
    <property type="component" value="Unassembled WGS sequence"/>
</dbReference>